<dbReference type="GO" id="GO:0051603">
    <property type="term" value="P:proteolysis involved in protein catabolic process"/>
    <property type="evidence" value="ECO:0007669"/>
    <property type="project" value="InterPro"/>
</dbReference>
<accession>A0A7J2U4L5</accession>
<gene>
    <name evidence="1" type="ORF">ENO26_07270</name>
</gene>
<dbReference type="CDD" id="cd01906">
    <property type="entry name" value="proteasome_protease_HslV"/>
    <property type="match status" value="1"/>
</dbReference>
<dbReference type="AlphaFoldDB" id="A0A7J2U4L5"/>
<comment type="caution">
    <text evidence="1">The sequence shown here is derived from an EMBL/GenBank/DDBJ whole genome shotgun (WGS) entry which is preliminary data.</text>
</comment>
<dbReference type="Gene3D" id="3.60.20.10">
    <property type="entry name" value="Glutamine Phosphoribosylpyrophosphate, subunit 1, domain 1"/>
    <property type="match status" value="1"/>
</dbReference>
<name>A0A7J2U4L5_9CREN</name>
<sequence>MTLIIGVRCRDGVVIGSDQKILRGGEAEYSNKIFVIDGAVALAVEGLTGIRDDFLYLLKIELDRRRGVDTLYEMKIIAEDIVATLAERYRERIREESPIGVLMAGRERLVTGKAVMYYIHGVGYGEQVEFLCTGHGGPYATTIAKFLLRKDLDCIESAKRIAFIISWIAEDVDVTVGGDPTVAIIRDWEKPQPSSEEERVVEFLSQEIVNEMKSYAKKVKAELPNILFPAHTKQ</sequence>
<dbReference type="InterPro" id="IPR001353">
    <property type="entry name" value="Proteasome_sua/b"/>
</dbReference>
<protein>
    <recommendedName>
        <fullName evidence="2">Proteasome subunit beta</fullName>
    </recommendedName>
</protein>
<dbReference type="GO" id="GO:0004175">
    <property type="term" value="F:endopeptidase activity"/>
    <property type="evidence" value="ECO:0007669"/>
    <property type="project" value="UniProtKB-ARBA"/>
</dbReference>
<dbReference type="InterPro" id="IPR029055">
    <property type="entry name" value="Ntn_hydrolases_N"/>
</dbReference>
<dbReference type="GO" id="GO:0005839">
    <property type="term" value="C:proteasome core complex"/>
    <property type="evidence" value="ECO:0007669"/>
    <property type="project" value="InterPro"/>
</dbReference>
<dbReference type="EMBL" id="DSEU01000047">
    <property type="protein sequence ID" value="HEM67345.1"/>
    <property type="molecule type" value="Genomic_DNA"/>
</dbReference>
<reference evidence="1" key="1">
    <citation type="journal article" date="2020" name="mSystems">
        <title>Genome- and Community-Level Interaction Insights into Carbon Utilization and Element Cycling Functions of Hydrothermarchaeota in Hydrothermal Sediment.</title>
        <authorList>
            <person name="Zhou Z."/>
            <person name="Liu Y."/>
            <person name="Xu W."/>
            <person name="Pan J."/>
            <person name="Luo Z.H."/>
            <person name="Li M."/>
        </authorList>
    </citation>
    <scope>NUCLEOTIDE SEQUENCE [LARGE SCALE GENOMIC DNA]</scope>
    <source>
        <strain evidence="1">SpSt-125</strain>
    </source>
</reference>
<organism evidence="1">
    <name type="scientific">Ignisphaera aggregans</name>
    <dbReference type="NCBI Taxonomy" id="334771"/>
    <lineage>
        <taxon>Archaea</taxon>
        <taxon>Thermoproteota</taxon>
        <taxon>Thermoprotei</taxon>
        <taxon>Desulfurococcales</taxon>
        <taxon>Desulfurococcaceae</taxon>
        <taxon>Ignisphaera</taxon>
    </lineage>
</organism>
<proteinExistence type="predicted"/>
<dbReference type="SUPFAM" id="SSF56235">
    <property type="entry name" value="N-terminal nucleophile aminohydrolases (Ntn hydrolases)"/>
    <property type="match status" value="1"/>
</dbReference>
<dbReference type="Pfam" id="PF00227">
    <property type="entry name" value="Proteasome"/>
    <property type="match status" value="1"/>
</dbReference>
<evidence type="ECO:0000313" key="1">
    <source>
        <dbReference type="EMBL" id="HEM67345.1"/>
    </source>
</evidence>
<evidence type="ECO:0008006" key="2">
    <source>
        <dbReference type="Google" id="ProtNLM"/>
    </source>
</evidence>